<name>A0A941HVN8_9CAUL</name>
<proteinExistence type="predicted"/>
<accession>A0A941HVN8</accession>
<dbReference type="Proteomes" id="UP000622580">
    <property type="component" value="Unassembled WGS sequence"/>
</dbReference>
<feature type="region of interest" description="Disordered" evidence="1">
    <location>
        <begin position="188"/>
        <end position="219"/>
    </location>
</feature>
<reference evidence="2" key="1">
    <citation type="submission" date="2021-04" db="EMBL/GenBank/DDBJ databases">
        <title>Draft genome assembly of strain Phenylobacterium sp. 20VBR1 using MiniION and Illumina platforms.</title>
        <authorList>
            <person name="Thomas F.A."/>
            <person name="Krishnan K.P."/>
            <person name="Sinha R.K."/>
        </authorList>
    </citation>
    <scope>NUCLEOTIDE SEQUENCE</scope>
    <source>
        <strain evidence="2">20VBR1</strain>
    </source>
</reference>
<organism evidence="2 3">
    <name type="scientific">Phenylobacterium glaciei</name>
    <dbReference type="NCBI Taxonomy" id="2803784"/>
    <lineage>
        <taxon>Bacteria</taxon>
        <taxon>Pseudomonadati</taxon>
        <taxon>Pseudomonadota</taxon>
        <taxon>Alphaproteobacteria</taxon>
        <taxon>Caulobacterales</taxon>
        <taxon>Caulobacteraceae</taxon>
        <taxon>Phenylobacterium</taxon>
    </lineage>
</organism>
<gene>
    <name evidence="2" type="ORF">JKL49_07570</name>
</gene>
<sequence>MSRKTYPGALAEALAPLGFKREGMDLSRRHDDLLEQVNVQVSQIAGVTANLWTRNLATEDLHRQVFSGRPPAETQIFLTRIGTIIDGHDRWWRRDPNGPAELADAVRVHGPPYLESHRSLESQADWFGRRELKWRNSYSRIYLALTLYRLGELDEACAALRNPAKALAPSDQAEIDILLRWLGCPGRSGEVASQGRASPPSISQSPALRRGNFPPAGAR</sequence>
<dbReference type="AlphaFoldDB" id="A0A941HVN8"/>
<evidence type="ECO:0000313" key="3">
    <source>
        <dbReference type="Proteomes" id="UP000622580"/>
    </source>
</evidence>
<evidence type="ECO:0000256" key="1">
    <source>
        <dbReference type="SAM" id="MobiDB-lite"/>
    </source>
</evidence>
<dbReference type="RefSeq" id="WP_215339535.1">
    <property type="nucleotide sequence ID" value="NZ_JAGSGD010000001.1"/>
</dbReference>
<evidence type="ECO:0000313" key="2">
    <source>
        <dbReference type="EMBL" id="MBR7619246.1"/>
    </source>
</evidence>
<comment type="caution">
    <text evidence="2">The sequence shown here is derived from an EMBL/GenBank/DDBJ whole genome shotgun (WGS) entry which is preliminary data.</text>
</comment>
<keyword evidence="3" id="KW-1185">Reference proteome</keyword>
<dbReference type="EMBL" id="JAGSGD010000001">
    <property type="protein sequence ID" value="MBR7619246.1"/>
    <property type="molecule type" value="Genomic_DNA"/>
</dbReference>
<protein>
    <submittedName>
        <fullName evidence="2">DUF4304 domain-containing protein</fullName>
    </submittedName>
</protein>